<dbReference type="OMA" id="DFMSHFF"/>
<protein>
    <submittedName>
        <fullName evidence="3">Uncharacterized acetyltransferase At3g50280-like</fullName>
    </submittedName>
</protein>
<dbReference type="AlphaFoldDB" id="A0A1U8BCS2"/>
<dbReference type="Proteomes" id="UP000189703">
    <property type="component" value="Unplaced"/>
</dbReference>
<accession>A0A1U8BCS2</accession>
<evidence type="ECO:0000313" key="3">
    <source>
        <dbReference type="RefSeq" id="XP_010274412.1"/>
    </source>
</evidence>
<gene>
    <name evidence="3" type="primary">LOC104609735</name>
</gene>
<dbReference type="InterPro" id="IPR051283">
    <property type="entry name" value="Sec_Metabolite_Acyltrans"/>
</dbReference>
<keyword evidence="2" id="KW-1185">Reference proteome</keyword>
<dbReference type="GeneID" id="104609735"/>
<dbReference type="InterPro" id="IPR023213">
    <property type="entry name" value="CAT-like_dom_sf"/>
</dbReference>
<dbReference type="Pfam" id="PF02458">
    <property type="entry name" value="Transferase"/>
    <property type="match status" value="1"/>
</dbReference>
<dbReference type="RefSeq" id="XP_010274412.1">
    <property type="nucleotide sequence ID" value="XM_010276110.2"/>
</dbReference>
<evidence type="ECO:0000313" key="2">
    <source>
        <dbReference type="Proteomes" id="UP000189703"/>
    </source>
</evidence>
<dbReference type="KEGG" id="nnu:104609735"/>
<dbReference type="FunCoup" id="A0A1U8BCS2">
    <property type="interactions" value="231"/>
</dbReference>
<proteinExistence type="predicted"/>
<dbReference type="OrthoDB" id="1862401at2759"/>
<reference evidence="3" key="1">
    <citation type="submission" date="2025-08" db="UniProtKB">
        <authorList>
            <consortium name="RefSeq"/>
        </authorList>
    </citation>
    <scope>IDENTIFICATION</scope>
</reference>
<dbReference type="eggNOG" id="ENOG502QVP8">
    <property type="taxonomic scope" value="Eukaryota"/>
</dbReference>
<dbReference type="GO" id="GO:0005737">
    <property type="term" value="C:cytoplasm"/>
    <property type="evidence" value="ECO:0000318"/>
    <property type="project" value="GO_Central"/>
</dbReference>
<keyword evidence="1" id="KW-0808">Transferase</keyword>
<dbReference type="Gene3D" id="3.30.559.10">
    <property type="entry name" value="Chloramphenicol acetyltransferase-like domain"/>
    <property type="match status" value="2"/>
</dbReference>
<sequence>MGRVRFISKCTVQPANPHESIQRIELNQWDLRFLPVHYIQKGLLYLKPTFRPGKEEENEVINLLKTSLSRTLDFFVPLAGRLATTSHDDDTMSVFIDCNDAGAEFIHASADFTVADILDPPYTPRVVYSFFPLNGVVNFEGITKPLLAVQVTELTDGIFVACTVNHVVADGTSFWHFFNSWSEICRGADRISRPPVLQRWFPTGTNCPVRFSISNKEKFSVRYTPPPLEERVFQFTKEKIASLKAKANTECGTDRISSLQAILAHIWRSVARARGLDSDQEICYWLIIGKRSRLKPPLPDEHFGCFVEGGTATAKVGELLDRGLGWAAWLLNQVVASHNDPTAEKSLVESQTKQPKFVSMDSIVYNNLLLTGSSPRFNVYGNDLGWGRPLAVRSGCGNKFDGKITVFQGRSEGSVDVEACLSPQTLMVLGDDAEFMDAVTVFPTFAGIN</sequence>
<dbReference type="GO" id="GO:0016747">
    <property type="term" value="F:acyltransferase activity, transferring groups other than amino-acyl groups"/>
    <property type="evidence" value="ECO:0000318"/>
    <property type="project" value="GO_Central"/>
</dbReference>
<dbReference type="PANTHER" id="PTHR31896">
    <property type="entry name" value="FAMILY REGULATORY PROTEIN, PUTATIVE (AFU_ORTHOLOGUE AFUA_3G14730)-RELATED"/>
    <property type="match status" value="1"/>
</dbReference>
<name>A0A1U8BCS2_NELNU</name>
<dbReference type="PANTHER" id="PTHR31896:SF43">
    <property type="entry name" value="PROTEIN ENHANCED PSEUDOMONAS SUSCEPTIBILITY 1"/>
    <property type="match status" value="1"/>
</dbReference>
<organism evidence="2 3">
    <name type="scientific">Nelumbo nucifera</name>
    <name type="common">Sacred lotus</name>
    <dbReference type="NCBI Taxonomy" id="4432"/>
    <lineage>
        <taxon>Eukaryota</taxon>
        <taxon>Viridiplantae</taxon>
        <taxon>Streptophyta</taxon>
        <taxon>Embryophyta</taxon>
        <taxon>Tracheophyta</taxon>
        <taxon>Spermatophyta</taxon>
        <taxon>Magnoliopsida</taxon>
        <taxon>Proteales</taxon>
        <taxon>Nelumbonaceae</taxon>
        <taxon>Nelumbo</taxon>
    </lineage>
</organism>
<evidence type="ECO:0000256" key="1">
    <source>
        <dbReference type="ARBA" id="ARBA00022679"/>
    </source>
</evidence>